<proteinExistence type="predicted"/>
<feature type="domain" description="Tyr recombinase" evidence="2">
    <location>
        <begin position="1"/>
        <end position="83"/>
    </location>
</feature>
<evidence type="ECO:0000313" key="3">
    <source>
        <dbReference type="EMBL" id="CQI93992.1"/>
    </source>
</evidence>
<dbReference type="Proteomes" id="UP000042054">
    <property type="component" value="Unassembled WGS sequence"/>
</dbReference>
<dbReference type="SUPFAM" id="SSF56349">
    <property type="entry name" value="DNA breaking-rejoining enzymes"/>
    <property type="match status" value="1"/>
</dbReference>
<dbReference type="InterPro" id="IPR002104">
    <property type="entry name" value="Integrase_catalytic"/>
</dbReference>
<protein>
    <submittedName>
        <fullName evidence="3">Integrase</fullName>
    </submittedName>
</protein>
<name>A0A0U1HVX6_YERRO</name>
<accession>A0A0U1HVX6</accession>
<evidence type="ECO:0000313" key="4">
    <source>
        <dbReference type="Proteomes" id="UP000042054"/>
    </source>
</evidence>
<dbReference type="PROSITE" id="PS51898">
    <property type="entry name" value="TYR_RECOMBINASE"/>
    <property type="match status" value="1"/>
</dbReference>
<dbReference type="InterPro" id="IPR013762">
    <property type="entry name" value="Integrase-like_cat_sf"/>
</dbReference>
<dbReference type="Pfam" id="PF00589">
    <property type="entry name" value="Phage_integrase"/>
    <property type="match status" value="1"/>
</dbReference>
<reference evidence="3 4" key="1">
    <citation type="submission" date="2015-03" db="EMBL/GenBank/DDBJ databases">
        <authorList>
            <person name="Murphy D."/>
        </authorList>
    </citation>
    <scope>NUCLEOTIDE SEQUENCE [LARGE SCALE GENOMIC DNA]</scope>
    <source>
        <strain evidence="3 4">68/02</strain>
    </source>
</reference>
<dbReference type="GO" id="GO:0006310">
    <property type="term" value="P:DNA recombination"/>
    <property type="evidence" value="ECO:0007669"/>
    <property type="project" value="UniProtKB-KW"/>
</dbReference>
<evidence type="ECO:0000259" key="2">
    <source>
        <dbReference type="PROSITE" id="PS51898"/>
    </source>
</evidence>
<dbReference type="InterPro" id="IPR011010">
    <property type="entry name" value="DNA_brk_join_enz"/>
</dbReference>
<dbReference type="STRING" id="29485.CH64_2675"/>
<dbReference type="EMBL" id="CTKE01000016">
    <property type="protein sequence ID" value="CQI93992.1"/>
    <property type="molecule type" value="Genomic_DNA"/>
</dbReference>
<dbReference type="GO" id="GO:0015074">
    <property type="term" value="P:DNA integration"/>
    <property type="evidence" value="ECO:0007669"/>
    <property type="project" value="InterPro"/>
</dbReference>
<sequence>MKTNASGNLFKVDYGKFCETLRMAKPDLPRGQATHVLRHTFASHFMMNRGNIIALQQILGHANIQQTMAYANLSPDYLQNAVILNPLKGGLAA</sequence>
<dbReference type="Gene3D" id="1.10.443.10">
    <property type="entry name" value="Intergrase catalytic core"/>
    <property type="match status" value="1"/>
</dbReference>
<dbReference type="AlphaFoldDB" id="A0A0U1HVX6"/>
<gene>
    <name evidence="3" type="primary">xerC_2</name>
    <name evidence="3" type="ORF">ERS008555_03059</name>
</gene>
<keyword evidence="1" id="KW-0233">DNA recombination</keyword>
<dbReference type="GO" id="GO:0003677">
    <property type="term" value="F:DNA binding"/>
    <property type="evidence" value="ECO:0007669"/>
    <property type="project" value="InterPro"/>
</dbReference>
<organism evidence="3 4">
    <name type="scientific">Yersinia rohdei</name>
    <dbReference type="NCBI Taxonomy" id="29485"/>
    <lineage>
        <taxon>Bacteria</taxon>
        <taxon>Pseudomonadati</taxon>
        <taxon>Pseudomonadota</taxon>
        <taxon>Gammaproteobacteria</taxon>
        <taxon>Enterobacterales</taxon>
        <taxon>Yersiniaceae</taxon>
        <taxon>Yersinia</taxon>
    </lineage>
</organism>
<evidence type="ECO:0000256" key="1">
    <source>
        <dbReference type="ARBA" id="ARBA00023172"/>
    </source>
</evidence>